<dbReference type="STRING" id="984486.A0A1E3QYE2"/>
<dbReference type="RefSeq" id="XP_018988027.1">
    <property type="nucleotide sequence ID" value="XM_019127536.1"/>
</dbReference>
<dbReference type="Pfam" id="PF09135">
    <property type="entry name" value="Alb1"/>
    <property type="match status" value="1"/>
</dbReference>
<keyword evidence="3" id="KW-0813">Transport</keyword>
<comment type="subcellular location">
    <subcellularLocation>
        <location evidence="2">Cytoplasm</location>
    </subcellularLocation>
    <subcellularLocation>
        <location evidence="1">Nucleus</location>
    </subcellularLocation>
</comment>
<dbReference type="GeneID" id="30145389"/>
<evidence type="ECO:0000256" key="7">
    <source>
        <dbReference type="SAM" id="MobiDB-lite"/>
    </source>
</evidence>
<evidence type="ECO:0000256" key="2">
    <source>
        <dbReference type="ARBA" id="ARBA00004496"/>
    </source>
</evidence>
<proteinExistence type="predicted"/>
<evidence type="ECO:0000256" key="4">
    <source>
        <dbReference type="ARBA" id="ARBA00022490"/>
    </source>
</evidence>
<sequence>MRKAHSIGKKRAAKVRAGAFAPARSDKESTSGQPKSTAVALYTGKMVPTGVHTNTLSNKRLKKIERNKKYVAARNVSLLIDVAAKQEEKMEIDEENIALKKDVTKKTQASLVRDALWSIIEDRASEGLSVQITGDGTTLGSAVF</sequence>
<dbReference type="EMBL" id="KV454426">
    <property type="protein sequence ID" value="ODQ82699.1"/>
    <property type="molecule type" value="Genomic_DNA"/>
</dbReference>
<keyword evidence="5" id="KW-0690">Ribosome biogenesis</keyword>
<feature type="region of interest" description="Disordered" evidence="7">
    <location>
        <begin position="1"/>
        <end position="37"/>
    </location>
</feature>
<evidence type="ECO:0000256" key="3">
    <source>
        <dbReference type="ARBA" id="ARBA00022448"/>
    </source>
</evidence>
<keyword evidence="6" id="KW-0539">Nucleus</keyword>
<evidence type="ECO:0008006" key="10">
    <source>
        <dbReference type="Google" id="ProtNLM"/>
    </source>
</evidence>
<gene>
    <name evidence="8" type="ORF">BABINDRAFT_159224</name>
</gene>
<evidence type="ECO:0000256" key="1">
    <source>
        <dbReference type="ARBA" id="ARBA00004123"/>
    </source>
</evidence>
<name>A0A1E3QYE2_9ASCO</name>
<dbReference type="OrthoDB" id="4086742at2759"/>
<evidence type="ECO:0000256" key="6">
    <source>
        <dbReference type="ARBA" id="ARBA00023242"/>
    </source>
</evidence>
<evidence type="ECO:0000256" key="5">
    <source>
        <dbReference type="ARBA" id="ARBA00022517"/>
    </source>
</evidence>
<keyword evidence="9" id="KW-1185">Reference proteome</keyword>
<feature type="compositionally biased region" description="Basic residues" evidence="7">
    <location>
        <begin position="1"/>
        <end position="14"/>
    </location>
</feature>
<protein>
    <recommendedName>
        <fullName evidence="10">Ribosome biogenesis protein ALB1</fullName>
    </recommendedName>
</protein>
<evidence type="ECO:0000313" key="8">
    <source>
        <dbReference type="EMBL" id="ODQ82699.1"/>
    </source>
</evidence>
<organism evidence="8 9">
    <name type="scientific">Babjeviella inositovora NRRL Y-12698</name>
    <dbReference type="NCBI Taxonomy" id="984486"/>
    <lineage>
        <taxon>Eukaryota</taxon>
        <taxon>Fungi</taxon>
        <taxon>Dikarya</taxon>
        <taxon>Ascomycota</taxon>
        <taxon>Saccharomycotina</taxon>
        <taxon>Pichiomycetes</taxon>
        <taxon>Serinales incertae sedis</taxon>
        <taxon>Babjeviella</taxon>
    </lineage>
</organism>
<accession>A0A1E3QYE2</accession>
<dbReference type="GO" id="GO:0042273">
    <property type="term" value="P:ribosomal large subunit biogenesis"/>
    <property type="evidence" value="ECO:0007669"/>
    <property type="project" value="EnsemblFungi"/>
</dbReference>
<dbReference type="Proteomes" id="UP000094336">
    <property type="component" value="Unassembled WGS sequence"/>
</dbReference>
<reference evidence="9" key="1">
    <citation type="submission" date="2016-05" db="EMBL/GenBank/DDBJ databases">
        <title>Comparative genomics of biotechnologically important yeasts.</title>
        <authorList>
            <consortium name="DOE Joint Genome Institute"/>
            <person name="Riley R."/>
            <person name="Haridas S."/>
            <person name="Wolfe K.H."/>
            <person name="Lopes M.R."/>
            <person name="Hittinger C.T."/>
            <person name="Goker M."/>
            <person name="Salamov A."/>
            <person name="Wisecaver J."/>
            <person name="Long T.M."/>
            <person name="Aerts A.L."/>
            <person name="Barry K."/>
            <person name="Choi C."/>
            <person name="Clum A."/>
            <person name="Coughlan A.Y."/>
            <person name="Deshpande S."/>
            <person name="Douglass A.P."/>
            <person name="Hanson S.J."/>
            <person name="Klenk H.-P."/>
            <person name="Labutti K."/>
            <person name="Lapidus A."/>
            <person name="Lindquist E."/>
            <person name="Lipzen A."/>
            <person name="Meier-Kolthoff J.P."/>
            <person name="Ohm R.A."/>
            <person name="Otillar R.P."/>
            <person name="Pangilinan J."/>
            <person name="Peng Y."/>
            <person name="Rokas A."/>
            <person name="Rosa C.A."/>
            <person name="Scheuner C."/>
            <person name="Sibirny A.A."/>
            <person name="Slot J.C."/>
            <person name="Stielow J.B."/>
            <person name="Sun H."/>
            <person name="Kurtzman C.P."/>
            <person name="Blackwell M."/>
            <person name="Grigoriev I.V."/>
            <person name="Jeffries T.W."/>
        </authorList>
    </citation>
    <scope>NUCLEOTIDE SEQUENCE [LARGE SCALE GENOMIC DNA]</scope>
    <source>
        <strain evidence="9">NRRL Y-12698</strain>
    </source>
</reference>
<dbReference type="InterPro" id="IPR022784">
    <property type="entry name" value="Ribosome_bgen_Alb1"/>
</dbReference>
<evidence type="ECO:0000313" key="9">
    <source>
        <dbReference type="Proteomes" id="UP000094336"/>
    </source>
</evidence>
<dbReference type="AlphaFoldDB" id="A0A1E3QYE2"/>
<keyword evidence="4" id="KW-0963">Cytoplasm</keyword>
<dbReference type="GO" id="GO:0005634">
    <property type="term" value="C:nucleus"/>
    <property type="evidence" value="ECO:0007669"/>
    <property type="project" value="UniProtKB-SubCell"/>
</dbReference>
<dbReference type="GO" id="GO:0005737">
    <property type="term" value="C:cytoplasm"/>
    <property type="evidence" value="ECO:0007669"/>
    <property type="project" value="UniProtKB-SubCell"/>
</dbReference>